<keyword evidence="6" id="KW-1185">Reference proteome</keyword>
<dbReference type="GO" id="GO:0005829">
    <property type="term" value="C:cytosol"/>
    <property type="evidence" value="ECO:0007669"/>
    <property type="project" value="TreeGrafter"/>
</dbReference>
<dbReference type="GO" id="GO:0034236">
    <property type="term" value="F:protein kinase A catalytic subunit binding"/>
    <property type="evidence" value="ECO:0007669"/>
    <property type="project" value="TreeGrafter"/>
</dbReference>
<proteinExistence type="inferred from homology"/>
<dbReference type="PANTHER" id="PTHR11635">
    <property type="entry name" value="CAMP-DEPENDENT PROTEIN KINASE REGULATORY CHAIN"/>
    <property type="match status" value="1"/>
</dbReference>
<dbReference type="GO" id="GO:0030552">
    <property type="term" value="F:cAMP binding"/>
    <property type="evidence" value="ECO:0007669"/>
    <property type="project" value="UniProtKB-KW"/>
</dbReference>
<sequence length="212" mass="24163">MTDRKRRETSRFGVLVGQDGHEKRVHQFENVGSFGELALLYNMPRSASIVAETEGVLWAMDRASFRRIVQRAAFKKRKLYEQLLKEVPMLNALDEYERMNIADALISKSFPDGHAVIKQGDEADGMYFIEDGSVSVKIRKGDQEVEVVKLHKGKYFGEVALIEDKPRTAAVYAVEAVKLAFLERESFERLLGPCLDIMKRNSSTYKKNQKGK</sequence>
<reference evidence="5 6" key="1">
    <citation type="journal article" date="2021" name="Elife">
        <title>Chloroplast acquisition without the gene transfer in kleptoplastic sea slugs, Plakobranchus ocellatus.</title>
        <authorList>
            <person name="Maeda T."/>
            <person name="Takahashi S."/>
            <person name="Yoshida T."/>
            <person name="Shimamura S."/>
            <person name="Takaki Y."/>
            <person name="Nagai Y."/>
            <person name="Toyoda A."/>
            <person name="Suzuki Y."/>
            <person name="Arimoto A."/>
            <person name="Ishii H."/>
            <person name="Satoh N."/>
            <person name="Nishiyama T."/>
            <person name="Hasebe M."/>
            <person name="Maruyama T."/>
            <person name="Minagawa J."/>
            <person name="Obokata J."/>
            <person name="Shigenobu S."/>
        </authorList>
    </citation>
    <scope>NUCLEOTIDE SEQUENCE [LARGE SCALE GENOMIC DNA]</scope>
</reference>
<dbReference type="PRINTS" id="PR00103">
    <property type="entry name" value="CAMPKINASE"/>
</dbReference>
<dbReference type="Pfam" id="PF00027">
    <property type="entry name" value="cNMP_binding"/>
    <property type="match status" value="2"/>
</dbReference>
<dbReference type="SMART" id="SM00100">
    <property type="entry name" value="cNMP"/>
    <property type="match status" value="1"/>
</dbReference>
<accession>A0AAV4FDF6</accession>
<evidence type="ECO:0000256" key="2">
    <source>
        <dbReference type="ARBA" id="ARBA00022566"/>
    </source>
</evidence>
<dbReference type="EMBL" id="BMAT01011368">
    <property type="protein sequence ID" value="GFR71438.1"/>
    <property type="molecule type" value="Genomic_DNA"/>
</dbReference>
<keyword evidence="3" id="KW-0114">cAMP</keyword>
<comment type="similarity">
    <text evidence="1">Belongs to the cAMP-dependent kinase regulatory chain family.</text>
</comment>
<dbReference type="PROSITE" id="PS00889">
    <property type="entry name" value="CNMP_BINDING_2"/>
    <property type="match status" value="2"/>
</dbReference>
<dbReference type="FunFam" id="2.60.120.10:FF:000108">
    <property type="entry name" value="cAMP-dependent protein kinase type II regulatory subunit"/>
    <property type="match status" value="1"/>
</dbReference>
<organism evidence="5 6">
    <name type="scientific">Elysia marginata</name>
    <dbReference type="NCBI Taxonomy" id="1093978"/>
    <lineage>
        <taxon>Eukaryota</taxon>
        <taxon>Metazoa</taxon>
        <taxon>Spiralia</taxon>
        <taxon>Lophotrochozoa</taxon>
        <taxon>Mollusca</taxon>
        <taxon>Gastropoda</taxon>
        <taxon>Heterobranchia</taxon>
        <taxon>Euthyneura</taxon>
        <taxon>Panpulmonata</taxon>
        <taxon>Sacoglossa</taxon>
        <taxon>Placobranchoidea</taxon>
        <taxon>Plakobranchidae</taxon>
        <taxon>Elysia</taxon>
    </lineage>
</organism>
<evidence type="ECO:0000313" key="6">
    <source>
        <dbReference type="Proteomes" id="UP000762676"/>
    </source>
</evidence>
<feature type="domain" description="Cyclic nucleotide-binding" evidence="4">
    <location>
        <begin position="14"/>
        <end position="86"/>
    </location>
</feature>
<dbReference type="InterPro" id="IPR018490">
    <property type="entry name" value="cNMP-bd_dom_sf"/>
</dbReference>
<comment type="caution">
    <text evidence="5">The sequence shown here is derived from an EMBL/GenBank/DDBJ whole genome shotgun (WGS) entry which is preliminary data.</text>
</comment>
<dbReference type="GO" id="GO:0004862">
    <property type="term" value="F:cAMP-dependent protein kinase inhibitor activity"/>
    <property type="evidence" value="ECO:0007669"/>
    <property type="project" value="TreeGrafter"/>
</dbReference>
<dbReference type="CDD" id="cd00038">
    <property type="entry name" value="CAP_ED"/>
    <property type="match status" value="2"/>
</dbReference>
<dbReference type="GO" id="GO:0005952">
    <property type="term" value="C:cAMP-dependent protein kinase complex"/>
    <property type="evidence" value="ECO:0007669"/>
    <property type="project" value="InterPro"/>
</dbReference>
<dbReference type="InterPro" id="IPR018488">
    <property type="entry name" value="cNMP-bd_CS"/>
</dbReference>
<dbReference type="PROSITE" id="PS50042">
    <property type="entry name" value="CNMP_BINDING_3"/>
    <property type="match status" value="2"/>
</dbReference>
<dbReference type="Gene3D" id="2.60.120.10">
    <property type="entry name" value="Jelly Rolls"/>
    <property type="match status" value="2"/>
</dbReference>
<keyword evidence="2" id="KW-0116">cAMP-binding</keyword>
<evidence type="ECO:0000256" key="3">
    <source>
        <dbReference type="ARBA" id="ARBA00023149"/>
    </source>
</evidence>
<gene>
    <name evidence="5" type="ORF">ElyMa_005679200</name>
</gene>
<dbReference type="InterPro" id="IPR000595">
    <property type="entry name" value="cNMP-bd_dom"/>
</dbReference>
<evidence type="ECO:0000259" key="4">
    <source>
        <dbReference type="PROSITE" id="PS50042"/>
    </source>
</evidence>
<keyword evidence="2" id="KW-0547">Nucleotide-binding</keyword>
<evidence type="ECO:0000313" key="5">
    <source>
        <dbReference type="EMBL" id="GFR71438.1"/>
    </source>
</evidence>
<dbReference type="InterPro" id="IPR050503">
    <property type="entry name" value="cAMP-dep_PK_reg_su-like"/>
</dbReference>
<dbReference type="AlphaFoldDB" id="A0AAV4FDF6"/>
<feature type="domain" description="Cyclic nucleotide-binding" evidence="4">
    <location>
        <begin position="89"/>
        <end position="208"/>
    </location>
</feature>
<name>A0AAV4FDF6_9GAST</name>
<protein>
    <submittedName>
        <fullName evidence="5">cAMP-dependent protein kinase type II regulatory subunit</fullName>
    </submittedName>
</protein>
<dbReference type="InterPro" id="IPR014710">
    <property type="entry name" value="RmlC-like_jellyroll"/>
</dbReference>
<dbReference type="PANTHER" id="PTHR11635:SF152">
    <property type="entry name" value="CAMP-DEPENDENT PROTEIN KINASE TYPE I REGULATORY SUBUNIT-RELATED"/>
    <property type="match status" value="1"/>
</dbReference>
<dbReference type="SUPFAM" id="SSF51206">
    <property type="entry name" value="cAMP-binding domain-like"/>
    <property type="match status" value="2"/>
</dbReference>
<dbReference type="PROSITE" id="PS00888">
    <property type="entry name" value="CNMP_BINDING_1"/>
    <property type="match status" value="1"/>
</dbReference>
<evidence type="ECO:0000256" key="1">
    <source>
        <dbReference type="ARBA" id="ARBA00005753"/>
    </source>
</evidence>
<dbReference type="Proteomes" id="UP000762676">
    <property type="component" value="Unassembled WGS sequence"/>
</dbReference>